<evidence type="ECO:0000256" key="2">
    <source>
        <dbReference type="SAM" id="Phobius"/>
    </source>
</evidence>
<proteinExistence type="inferred from homology"/>
<feature type="transmembrane region" description="Helical" evidence="2">
    <location>
        <begin position="204"/>
        <end position="219"/>
    </location>
</feature>
<reference evidence="4 5" key="1">
    <citation type="submission" date="2012-06" db="EMBL/GenBank/DDBJ databases">
        <title>Draft genome sequence of Lactobacillus gigeriorum CRBIP 24.85T, isolated from chicken crop.</title>
        <authorList>
            <person name="Cousin S."/>
            <person name="Ma L."/>
            <person name="Creno S."/>
            <person name="Clermont D."/>
            <person name="Loux V."/>
            <person name="Bizet C."/>
            <person name="Bouchier C."/>
        </authorList>
    </citation>
    <scope>NUCLEOTIDE SEQUENCE [LARGE SCALE GENOMIC DNA]</scope>
    <source>
        <strain evidence="5">CRBIP 24.85T</strain>
    </source>
</reference>
<dbReference type="Pfam" id="PF02517">
    <property type="entry name" value="Rce1-like"/>
    <property type="match status" value="1"/>
</dbReference>
<sequence>MNTPNSREGNLIRFVVYCIAYVMAAGVVELVSQKTPLRVWDLILYALVTTMVLLFYVYRFNREQRFFERVATLPVLGDFGLTVGLTLATIASRILVMYFQTLGKVPSYGFQASFVKHESTGLFWFLMLAEGIVLPILQQYLTTGFLFNYLFRDNNRTVALIGIVCSGILFSLLNFQHSLILLVIEAAYGMFFAWSYMYTQTLRMPIYLAILSGVLIVVMM</sequence>
<evidence type="ECO:0000256" key="1">
    <source>
        <dbReference type="ARBA" id="ARBA00009067"/>
    </source>
</evidence>
<keyword evidence="2" id="KW-0812">Transmembrane</keyword>
<dbReference type="EMBL" id="CAKC01000028">
    <property type="protein sequence ID" value="CCI86576.1"/>
    <property type="molecule type" value="Genomic_DNA"/>
</dbReference>
<dbReference type="AlphaFoldDB" id="I7LCK9"/>
<feature type="transmembrane region" description="Helical" evidence="2">
    <location>
        <begin position="79"/>
        <end position="99"/>
    </location>
</feature>
<feature type="transmembrane region" description="Helical" evidence="2">
    <location>
        <begin position="39"/>
        <end position="59"/>
    </location>
</feature>
<dbReference type="InterPro" id="IPR003675">
    <property type="entry name" value="Rce1/LyrA-like_dom"/>
</dbReference>
<protein>
    <recommendedName>
        <fullName evidence="3">CAAX prenyl protease 2/Lysostaphin resistance protein A-like domain-containing protein</fullName>
    </recommendedName>
</protein>
<feature type="domain" description="CAAX prenyl protease 2/Lysostaphin resistance protein A-like" evidence="3">
    <location>
        <begin position="122"/>
        <end position="208"/>
    </location>
</feature>
<dbReference type="OrthoDB" id="2326057at2"/>
<dbReference type="GO" id="GO:0080120">
    <property type="term" value="P:CAAX-box protein maturation"/>
    <property type="evidence" value="ECO:0007669"/>
    <property type="project" value="UniProtKB-ARBA"/>
</dbReference>
<keyword evidence="2" id="KW-1133">Transmembrane helix</keyword>
<dbReference type="RefSeq" id="WP_008472559.1">
    <property type="nucleotide sequence ID" value="NZ_AYZO01000003.1"/>
</dbReference>
<organism evidence="4 5">
    <name type="scientific">Lactobacillus gigeriorum DSM 23908 = CRBIP 24.85</name>
    <dbReference type="NCBI Taxonomy" id="1423751"/>
    <lineage>
        <taxon>Bacteria</taxon>
        <taxon>Bacillati</taxon>
        <taxon>Bacillota</taxon>
        <taxon>Bacilli</taxon>
        <taxon>Lactobacillales</taxon>
        <taxon>Lactobacillaceae</taxon>
        <taxon>Lactobacillus</taxon>
    </lineage>
</organism>
<feature type="transmembrane region" description="Helical" evidence="2">
    <location>
        <begin position="12"/>
        <end position="32"/>
    </location>
</feature>
<dbReference type="Proteomes" id="UP000009326">
    <property type="component" value="Unassembled WGS sequence"/>
</dbReference>
<evidence type="ECO:0000259" key="3">
    <source>
        <dbReference type="Pfam" id="PF02517"/>
    </source>
</evidence>
<gene>
    <name evidence="4" type="ORF">BN52_08385</name>
</gene>
<feature type="transmembrane region" description="Helical" evidence="2">
    <location>
        <begin position="120"/>
        <end position="137"/>
    </location>
</feature>
<evidence type="ECO:0000313" key="5">
    <source>
        <dbReference type="Proteomes" id="UP000009326"/>
    </source>
</evidence>
<keyword evidence="2" id="KW-0472">Membrane</keyword>
<comment type="similarity">
    <text evidence="1">Belongs to the UPF0177 family.</text>
</comment>
<dbReference type="GO" id="GO:0004175">
    <property type="term" value="F:endopeptidase activity"/>
    <property type="evidence" value="ECO:0007669"/>
    <property type="project" value="UniProtKB-ARBA"/>
</dbReference>
<dbReference type="STRING" id="1423751.FC38_GL001081"/>
<accession>I7LCK9</accession>
<comment type="caution">
    <text evidence="4">The sequence shown here is derived from an EMBL/GenBank/DDBJ whole genome shotgun (WGS) entry which is preliminary data.</text>
</comment>
<name>I7LCK9_9LACO</name>
<feature type="transmembrane region" description="Helical" evidence="2">
    <location>
        <begin position="157"/>
        <end position="173"/>
    </location>
</feature>
<evidence type="ECO:0000313" key="4">
    <source>
        <dbReference type="EMBL" id="CCI86576.1"/>
    </source>
</evidence>